<proteinExistence type="predicted"/>
<evidence type="ECO:0000313" key="3">
    <source>
        <dbReference type="Proteomes" id="UP000190235"/>
    </source>
</evidence>
<gene>
    <name evidence="2" type="ORF">SAMN05878281_3253</name>
</gene>
<reference evidence="3" key="1">
    <citation type="submission" date="2016-11" db="EMBL/GenBank/DDBJ databases">
        <authorList>
            <person name="Varghese N."/>
            <person name="Submissions S."/>
        </authorList>
    </citation>
    <scope>NUCLEOTIDE SEQUENCE [LARGE SCALE GENOMIC DNA]</scope>
    <source>
        <strain evidence="3">ACAM 48</strain>
    </source>
</reference>
<accession>A0A1M7NL54</accession>
<feature type="transmembrane region" description="Helical" evidence="1">
    <location>
        <begin position="39"/>
        <end position="59"/>
    </location>
</feature>
<dbReference type="OrthoDB" id="9786534at2"/>
<evidence type="ECO:0000256" key="1">
    <source>
        <dbReference type="SAM" id="Phobius"/>
    </source>
</evidence>
<sequence>MRIALIILIGLHGIIHLIGFFKAYRIAEFNAILQPVSKIFGIFWFLTFLLFAITVILILIHSNYWWLSGFLAVIFSQVLIFNYWSDAKFGTLANLIILLAAIVAYSDFNFKNLIKRERIALFENSQLITGEIVTEKRLQDLPAIVQKWLTNSGMIGKPSISNVHLVQELQLKMKPEQIAWNNGTAEQYFTIQPPAFNWNINTEMNSILSVVGRDKFEDGKGEMTIKLLSLIPVANAKNDEKVDQATLQRYLAEIVWFPSASLSQYIKWEPLDEYSARATMEYKGAKGSGEFHFDEHGNFKKFVAMRYQDANHTEPTAWTVTATKTEEMNGIRIPVECEVSWELESGPWTWLKLKINDIQYNVKEMPVENPG</sequence>
<protein>
    <submittedName>
        <fullName evidence="2">Uncharacterized protein</fullName>
    </submittedName>
</protein>
<keyword evidence="3" id="KW-1185">Reference proteome</keyword>
<evidence type="ECO:0000313" key="2">
    <source>
        <dbReference type="EMBL" id="SHN04626.1"/>
    </source>
</evidence>
<dbReference type="RefSeq" id="WP_079736170.1">
    <property type="nucleotide sequence ID" value="NZ_LT670848.1"/>
</dbReference>
<dbReference type="AlphaFoldDB" id="A0A1M7NL54"/>
<dbReference type="Proteomes" id="UP000190235">
    <property type="component" value="Chromosome I"/>
</dbReference>
<name>A0A1M7NL54_9FLAO</name>
<dbReference type="EMBL" id="LT670848">
    <property type="protein sequence ID" value="SHN04626.1"/>
    <property type="molecule type" value="Genomic_DNA"/>
</dbReference>
<keyword evidence="1" id="KW-0812">Transmembrane</keyword>
<feature type="transmembrane region" description="Helical" evidence="1">
    <location>
        <begin position="64"/>
        <end position="84"/>
    </location>
</feature>
<dbReference type="STRING" id="143223.SAMN05878281_3253"/>
<organism evidence="2 3">
    <name type="scientific">Salegentibacter salegens</name>
    <dbReference type="NCBI Taxonomy" id="143223"/>
    <lineage>
        <taxon>Bacteria</taxon>
        <taxon>Pseudomonadati</taxon>
        <taxon>Bacteroidota</taxon>
        <taxon>Flavobacteriia</taxon>
        <taxon>Flavobacteriales</taxon>
        <taxon>Flavobacteriaceae</taxon>
        <taxon>Salegentibacter</taxon>
    </lineage>
</organism>
<keyword evidence="1" id="KW-0472">Membrane</keyword>
<dbReference type="Pfam" id="PF21900">
    <property type="entry name" value="DUF6920"/>
    <property type="match status" value="1"/>
</dbReference>
<dbReference type="InterPro" id="IPR054213">
    <property type="entry name" value="DUF6920"/>
</dbReference>
<keyword evidence="1" id="KW-1133">Transmembrane helix</keyword>
<feature type="transmembrane region" description="Helical" evidence="1">
    <location>
        <begin position="90"/>
        <end position="108"/>
    </location>
</feature>